<evidence type="ECO:0000313" key="1">
    <source>
        <dbReference type="EMBL" id="CAF4185751.1"/>
    </source>
</evidence>
<dbReference type="EMBL" id="CAJOAY010008391">
    <property type="protein sequence ID" value="CAF4185751.1"/>
    <property type="molecule type" value="Genomic_DNA"/>
</dbReference>
<evidence type="ECO:0000313" key="2">
    <source>
        <dbReference type="Proteomes" id="UP000663881"/>
    </source>
</evidence>
<dbReference type="Proteomes" id="UP000663881">
    <property type="component" value="Unassembled WGS sequence"/>
</dbReference>
<protein>
    <submittedName>
        <fullName evidence="1">Uncharacterized protein</fullName>
    </submittedName>
</protein>
<feature type="non-terminal residue" evidence="1">
    <location>
        <position position="1"/>
    </location>
</feature>
<dbReference type="InterPro" id="IPR023213">
    <property type="entry name" value="CAT-like_dom_sf"/>
</dbReference>
<reference evidence="1" key="1">
    <citation type="submission" date="2021-02" db="EMBL/GenBank/DDBJ databases">
        <authorList>
            <person name="Nowell W R."/>
        </authorList>
    </citation>
    <scope>NUCLEOTIDE SEQUENCE</scope>
</reference>
<sequence>GTDLSFTNWSKFPLYKCDFGQGQAKAFRIPLIISDGLIFILPTLNNEEIELHITLKSQHAQLLLNELNRINIDIPPNTHYSILVGNEAIYVSWTIGSDPDLVSLNIMALSQI</sequence>
<gene>
    <name evidence="1" type="ORF">OKA104_LOCUS40142</name>
</gene>
<proteinExistence type="predicted"/>
<accession>A0A820A908</accession>
<organism evidence="1 2">
    <name type="scientific">Adineta steineri</name>
    <dbReference type="NCBI Taxonomy" id="433720"/>
    <lineage>
        <taxon>Eukaryota</taxon>
        <taxon>Metazoa</taxon>
        <taxon>Spiralia</taxon>
        <taxon>Gnathifera</taxon>
        <taxon>Rotifera</taxon>
        <taxon>Eurotatoria</taxon>
        <taxon>Bdelloidea</taxon>
        <taxon>Adinetida</taxon>
        <taxon>Adinetidae</taxon>
        <taxon>Adineta</taxon>
    </lineage>
</organism>
<name>A0A820A908_9BILA</name>
<dbReference type="Gene3D" id="3.30.559.10">
    <property type="entry name" value="Chloramphenicol acetyltransferase-like domain"/>
    <property type="match status" value="1"/>
</dbReference>
<comment type="caution">
    <text evidence="1">The sequence shown here is derived from an EMBL/GenBank/DDBJ whole genome shotgun (WGS) entry which is preliminary data.</text>
</comment>
<dbReference type="AlphaFoldDB" id="A0A820A908"/>